<dbReference type="PANTHER" id="PTHR34217:SF1">
    <property type="entry name" value="CARBOXYPEPTIDASE 1"/>
    <property type="match status" value="1"/>
</dbReference>
<dbReference type="PANTHER" id="PTHR34217">
    <property type="entry name" value="METAL-DEPENDENT CARBOXYPEPTIDASE"/>
    <property type="match status" value="1"/>
</dbReference>
<reference evidence="3" key="1">
    <citation type="journal article" date="2019" name="Int. J. Syst. Evol. Microbiol.">
        <title>The Global Catalogue of Microorganisms (GCM) 10K type strain sequencing project: providing services to taxonomists for standard genome sequencing and annotation.</title>
        <authorList>
            <consortium name="The Broad Institute Genomics Platform"/>
            <consortium name="The Broad Institute Genome Sequencing Center for Infectious Disease"/>
            <person name="Wu L."/>
            <person name="Ma J."/>
        </authorList>
    </citation>
    <scope>NUCLEOTIDE SEQUENCE [LARGE SCALE GENOMIC DNA]</scope>
    <source>
        <strain evidence="3">CCUG 56029</strain>
    </source>
</reference>
<keyword evidence="1" id="KW-0482">Metalloprotease</keyword>
<dbReference type="Pfam" id="PF02074">
    <property type="entry name" value="Peptidase_M32"/>
    <property type="match status" value="1"/>
</dbReference>
<dbReference type="PROSITE" id="PS52034">
    <property type="entry name" value="PEPTIDASE_M32"/>
    <property type="match status" value="1"/>
</dbReference>
<name>A0ABW4R8P1_9RHOB</name>
<dbReference type="Proteomes" id="UP001597213">
    <property type="component" value="Unassembled WGS sequence"/>
</dbReference>
<dbReference type="GO" id="GO:0004180">
    <property type="term" value="F:carboxypeptidase activity"/>
    <property type="evidence" value="ECO:0007669"/>
    <property type="project" value="UniProtKB-KW"/>
</dbReference>
<proteinExistence type="inferred from homology"/>
<keyword evidence="1 2" id="KW-0121">Carboxypeptidase</keyword>
<comment type="catalytic activity">
    <reaction evidence="1">
        <text>Release of a C-terminal amino acid with broad specificity, except for -Pro.</text>
        <dbReference type="EC" id="3.4.17.19"/>
    </reaction>
</comment>
<dbReference type="Gene3D" id="1.10.1370.30">
    <property type="match status" value="1"/>
</dbReference>
<keyword evidence="3" id="KW-1185">Reference proteome</keyword>
<dbReference type="PIRSF" id="PIRSF006615">
    <property type="entry name" value="Zn_crbxpep_Taq"/>
    <property type="match status" value="1"/>
</dbReference>
<dbReference type="CDD" id="cd06460">
    <property type="entry name" value="M32_Taq"/>
    <property type="match status" value="1"/>
</dbReference>
<organism evidence="2 3">
    <name type="scientific">Paracoccus pacificus</name>
    <dbReference type="NCBI Taxonomy" id="1463598"/>
    <lineage>
        <taxon>Bacteria</taxon>
        <taxon>Pseudomonadati</taxon>
        <taxon>Pseudomonadota</taxon>
        <taxon>Alphaproteobacteria</taxon>
        <taxon>Rhodobacterales</taxon>
        <taxon>Paracoccaceae</taxon>
        <taxon>Paracoccus</taxon>
    </lineage>
</organism>
<dbReference type="EMBL" id="JBHUEN010000022">
    <property type="protein sequence ID" value="MFD1882019.1"/>
    <property type="molecule type" value="Genomic_DNA"/>
</dbReference>
<keyword evidence="1" id="KW-0645">Protease</keyword>
<protein>
    <recommendedName>
        <fullName evidence="1">Metal-dependent carboxypeptidase</fullName>
        <ecNumber evidence="1">3.4.17.19</ecNumber>
    </recommendedName>
</protein>
<sequence>MKAFDELLAHRRVTEALSSVAERLSWDQETVMPRGATEQRAEEMAAMESVLHERRTDPRIGEWLDRAEPQDDEDARIIELIGRDFSRASKIPARLATELARITSLGQGIWASARANEAPEEFLPTLNEILTLKREEASALADGATGATELYDALLDDYEPDTKSADIAAIFDRMRPRLVALREEILGADHQPAALTGAFSHDAQFRLARTCATAFGYDWSRGRMDLAVHPFSSGRWQDSRITTRVVEAEPFNCIYSTIHEVGHSCYELGIDSDYAFTPLGRGVSMGVHESQSRMFENQMGRSRAFTEWLYHRLVEIFGPLSTPDATAFYETVNRVAPGYIRTEADEVQYNLHIMLRFDLERDLIAGRLDTDDLTEAWNTRFQKDFGLAVDRPSNGVLQDVHWSVGLFGYFPTYTLGNVYAGCLNRAMRAEVPDLDAGLTRGDATAGTEWLRENVQRHGALLPPRALVEQATGEPISEVPLLDYLERKFGEIYRL</sequence>
<keyword evidence="1" id="KW-0479">Metal-binding</keyword>
<comment type="caution">
    <text evidence="2">The sequence shown here is derived from an EMBL/GenBank/DDBJ whole genome shotgun (WGS) entry which is preliminary data.</text>
</comment>
<dbReference type="PRINTS" id="PR00998">
    <property type="entry name" value="CRBOXYPTASET"/>
</dbReference>
<gene>
    <name evidence="2" type="ORF">ACFSCT_09845</name>
</gene>
<dbReference type="InterPro" id="IPR001333">
    <property type="entry name" value="Peptidase_M32_Taq"/>
</dbReference>
<evidence type="ECO:0000313" key="3">
    <source>
        <dbReference type="Proteomes" id="UP001597213"/>
    </source>
</evidence>
<evidence type="ECO:0000313" key="2">
    <source>
        <dbReference type="EMBL" id="MFD1882019.1"/>
    </source>
</evidence>
<comment type="function">
    <text evidence="1">Broad specificity carboxypetidase that releases amino acids sequentially from the C-terminus, including neutral, aromatic, polar and basic residues.</text>
</comment>
<dbReference type="RefSeq" id="WP_379142348.1">
    <property type="nucleotide sequence ID" value="NZ_JBHUEN010000022.1"/>
</dbReference>
<comment type="similarity">
    <text evidence="1">Belongs to the peptidase M32 family.</text>
</comment>
<accession>A0ABW4R8P1</accession>
<dbReference type="EC" id="3.4.17.19" evidence="1"/>
<keyword evidence="1 2" id="KW-0378">Hydrolase</keyword>
<evidence type="ECO:0000256" key="1">
    <source>
        <dbReference type="PIRNR" id="PIRNR006615"/>
    </source>
</evidence>
<dbReference type="SUPFAM" id="SSF55486">
    <property type="entry name" value="Metalloproteases ('zincins'), catalytic domain"/>
    <property type="match status" value="1"/>
</dbReference>